<gene>
    <name evidence="2" type="ORF">LCGC14_1382960</name>
</gene>
<keyword evidence="1" id="KW-0812">Transmembrane</keyword>
<accession>A0A0F9N3S9</accession>
<name>A0A0F9N3S9_9ZZZZ</name>
<reference evidence="2" key="1">
    <citation type="journal article" date="2015" name="Nature">
        <title>Complex archaea that bridge the gap between prokaryotes and eukaryotes.</title>
        <authorList>
            <person name="Spang A."/>
            <person name="Saw J.H."/>
            <person name="Jorgensen S.L."/>
            <person name="Zaremba-Niedzwiedzka K."/>
            <person name="Martijn J."/>
            <person name="Lind A.E."/>
            <person name="van Eijk R."/>
            <person name="Schleper C."/>
            <person name="Guy L."/>
            <person name="Ettema T.J."/>
        </authorList>
    </citation>
    <scope>NUCLEOTIDE SEQUENCE</scope>
</reference>
<evidence type="ECO:0000256" key="1">
    <source>
        <dbReference type="SAM" id="Phobius"/>
    </source>
</evidence>
<sequence length="446" mass="47305">MSDVAKAGETRVWVFEDGFGPGKAKEYFGNARIQDPTFSFGDVERIEVPSEDRFNEFEQIDSIQGAKERPTSGIQGRYPRQAVSTLLRIGRKRCPSGVQVHIGKCANPQDYDANWDKILNFTDVKYSSFGLEGAGALSSDEQAPINETGEFSGDDMYEIAPLTFAEKCTGAVVREITKVVVCDTIECGDCDTPSDGCQKVFALMLGTGATPGTLPSVVYTDDGYDTCAALDISTMTSTEVPQDAACVGGDLVVISDGSGGLHINGQADILAGTDNWVEAVVGFVGGNDPVAIASAGAQNTWLGAENGYVYFSSDPRAGVVVQDAGDATNQPLAAGHAFDKLNVVFVGDTNALISTINGGVTWALIIGPAIGIALTAVWMYNEITWFVGDANGDLWQTLNSGANWTEITLPVVPTLIEDIQFFDETVGYLAITGPGVAEMVRGQLHC</sequence>
<evidence type="ECO:0000313" key="2">
    <source>
        <dbReference type="EMBL" id="KKM76162.1"/>
    </source>
</evidence>
<dbReference type="AlphaFoldDB" id="A0A0F9N3S9"/>
<keyword evidence="1" id="KW-0472">Membrane</keyword>
<organism evidence="2">
    <name type="scientific">marine sediment metagenome</name>
    <dbReference type="NCBI Taxonomy" id="412755"/>
    <lineage>
        <taxon>unclassified sequences</taxon>
        <taxon>metagenomes</taxon>
        <taxon>ecological metagenomes</taxon>
    </lineage>
</organism>
<feature type="transmembrane region" description="Helical" evidence="1">
    <location>
        <begin position="360"/>
        <end position="380"/>
    </location>
</feature>
<comment type="caution">
    <text evidence="2">The sequence shown here is derived from an EMBL/GenBank/DDBJ whole genome shotgun (WGS) entry which is preliminary data.</text>
</comment>
<dbReference type="SUPFAM" id="SSF110296">
    <property type="entry name" value="Oligoxyloglucan reducing end-specific cellobiohydrolase"/>
    <property type="match status" value="1"/>
</dbReference>
<proteinExistence type="predicted"/>
<protein>
    <submittedName>
        <fullName evidence="2">Uncharacterized protein</fullName>
    </submittedName>
</protein>
<dbReference type="EMBL" id="LAZR01008856">
    <property type="protein sequence ID" value="KKM76162.1"/>
    <property type="molecule type" value="Genomic_DNA"/>
</dbReference>
<keyword evidence="1" id="KW-1133">Transmembrane helix</keyword>